<proteinExistence type="predicted"/>
<feature type="chain" id="PRO_5045930013" evidence="5">
    <location>
        <begin position="18"/>
        <end position="426"/>
    </location>
</feature>
<dbReference type="PANTHER" id="PTHR42852:SF6">
    <property type="entry name" value="THIOL:DISULFIDE INTERCHANGE PROTEIN DSBE"/>
    <property type="match status" value="1"/>
</dbReference>
<dbReference type="Pfam" id="PF13905">
    <property type="entry name" value="Thioredoxin_8"/>
    <property type="match status" value="1"/>
</dbReference>
<keyword evidence="2" id="KW-0201">Cytochrome c-type biogenesis</keyword>
<keyword evidence="8" id="KW-1185">Reference proteome</keyword>
<keyword evidence="5" id="KW-0732">Signal</keyword>
<dbReference type="Proteomes" id="UP001597510">
    <property type="component" value="Unassembled WGS sequence"/>
</dbReference>
<dbReference type="InterPro" id="IPR050553">
    <property type="entry name" value="Thioredoxin_ResA/DsbE_sf"/>
</dbReference>
<dbReference type="InterPro" id="IPR013766">
    <property type="entry name" value="Thioredoxin_domain"/>
</dbReference>
<feature type="domain" description="Thioredoxin" evidence="6">
    <location>
        <begin position="278"/>
        <end position="426"/>
    </location>
</feature>
<name>A0ABW5J1M9_9BACT</name>
<accession>A0ABW5J1M9</accession>
<evidence type="ECO:0000259" key="6">
    <source>
        <dbReference type="PROSITE" id="PS51352"/>
    </source>
</evidence>
<dbReference type="SUPFAM" id="SSF52833">
    <property type="entry name" value="Thioredoxin-like"/>
    <property type="match status" value="1"/>
</dbReference>
<dbReference type="RefSeq" id="WP_340236268.1">
    <property type="nucleotide sequence ID" value="NZ_JBBEWC010000006.1"/>
</dbReference>
<gene>
    <name evidence="7" type="ORF">ACFSR2_03210</name>
</gene>
<protein>
    <submittedName>
        <fullName evidence="7">TlpA family protein disulfide reductase</fullName>
    </submittedName>
</protein>
<sequence length="426" mass="48995">MLKRILLYLLIPVLSSAQTIGFSEGDSTDIFAQSGETELISKLNGLMQAPESQTFMAEFKKQFPELFQKNTRYKQLMATNVDDWEMSLYDERKKQLGFLNNYPAKDKLLADFQKLVESNIRWNYWHLLLAYSIIRSNQDTKLARVVSLPSVMIEDLDPQKIQDESLLISESYRNFLPFFVTYFNSQEQKFVKYADQVKAISDKSNYALKYLKGKVLDYTLSQLMYDNCGRITASAAKYWISQVSAEGYRKLLISHCQETLNKKEEVASKKKEEKGQSKKELLNTGDYPVLTDMNGKQFNFAKYKGKVIYVDFWASWCGPCRQEFPFSKKLHSSLSDKQKKNIVFLYISIDDDPANWKNAVEKLQLDNGDHGFSEGGWASEVVKKYQINGIPRYMIIDKNGTIVQPDAVRPSDPSTLNILLKLIGVS</sequence>
<evidence type="ECO:0000256" key="5">
    <source>
        <dbReference type="SAM" id="SignalP"/>
    </source>
</evidence>
<feature type="signal peptide" evidence="5">
    <location>
        <begin position="1"/>
        <end position="17"/>
    </location>
</feature>
<organism evidence="7 8">
    <name type="scientific">Emticicia soli</name>
    <dbReference type="NCBI Taxonomy" id="2027878"/>
    <lineage>
        <taxon>Bacteria</taxon>
        <taxon>Pseudomonadati</taxon>
        <taxon>Bacteroidota</taxon>
        <taxon>Cytophagia</taxon>
        <taxon>Cytophagales</taxon>
        <taxon>Leadbetterellaceae</taxon>
        <taxon>Emticicia</taxon>
    </lineage>
</organism>
<evidence type="ECO:0000256" key="4">
    <source>
        <dbReference type="ARBA" id="ARBA00023284"/>
    </source>
</evidence>
<evidence type="ECO:0000256" key="2">
    <source>
        <dbReference type="ARBA" id="ARBA00022748"/>
    </source>
</evidence>
<evidence type="ECO:0000256" key="1">
    <source>
        <dbReference type="ARBA" id="ARBA00004196"/>
    </source>
</evidence>
<comment type="subcellular location">
    <subcellularLocation>
        <location evidence="1">Cell envelope</location>
    </subcellularLocation>
</comment>
<dbReference type="InterPro" id="IPR012336">
    <property type="entry name" value="Thioredoxin-like_fold"/>
</dbReference>
<evidence type="ECO:0000313" key="7">
    <source>
        <dbReference type="EMBL" id="MFD2519877.1"/>
    </source>
</evidence>
<evidence type="ECO:0000313" key="8">
    <source>
        <dbReference type="Proteomes" id="UP001597510"/>
    </source>
</evidence>
<reference evidence="8" key="1">
    <citation type="journal article" date="2019" name="Int. J. Syst. Evol. Microbiol.">
        <title>The Global Catalogue of Microorganisms (GCM) 10K type strain sequencing project: providing services to taxonomists for standard genome sequencing and annotation.</title>
        <authorList>
            <consortium name="The Broad Institute Genomics Platform"/>
            <consortium name="The Broad Institute Genome Sequencing Center for Infectious Disease"/>
            <person name="Wu L."/>
            <person name="Ma J."/>
        </authorList>
    </citation>
    <scope>NUCLEOTIDE SEQUENCE [LARGE SCALE GENOMIC DNA]</scope>
    <source>
        <strain evidence="8">KCTC 52344</strain>
    </source>
</reference>
<keyword evidence="3" id="KW-1015">Disulfide bond</keyword>
<dbReference type="PANTHER" id="PTHR42852">
    <property type="entry name" value="THIOL:DISULFIDE INTERCHANGE PROTEIN DSBE"/>
    <property type="match status" value="1"/>
</dbReference>
<comment type="caution">
    <text evidence="7">The sequence shown here is derived from an EMBL/GenBank/DDBJ whole genome shotgun (WGS) entry which is preliminary data.</text>
</comment>
<dbReference type="PROSITE" id="PS51352">
    <property type="entry name" value="THIOREDOXIN_2"/>
    <property type="match status" value="1"/>
</dbReference>
<dbReference type="EMBL" id="JBHULC010000003">
    <property type="protein sequence ID" value="MFD2519877.1"/>
    <property type="molecule type" value="Genomic_DNA"/>
</dbReference>
<evidence type="ECO:0000256" key="3">
    <source>
        <dbReference type="ARBA" id="ARBA00023157"/>
    </source>
</evidence>
<dbReference type="Gene3D" id="3.40.30.10">
    <property type="entry name" value="Glutaredoxin"/>
    <property type="match status" value="1"/>
</dbReference>
<dbReference type="InterPro" id="IPR036249">
    <property type="entry name" value="Thioredoxin-like_sf"/>
</dbReference>
<keyword evidence="4" id="KW-0676">Redox-active center</keyword>
<dbReference type="CDD" id="cd02966">
    <property type="entry name" value="TlpA_like_family"/>
    <property type="match status" value="1"/>
</dbReference>